<dbReference type="AlphaFoldDB" id="A0AAW4VU06"/>
<evidence type="ECO:0000313" key="3">
    <source>
        <dbReference type="Proteomes" id="UP001298753"/>
    </source>
</evidence>
<dbReference type="Pfam" id="PF06114">
    <property type="entry name" value="Peptidase_M78"/>
    <property type="match status" value="1"/>
</dbReference>
<dbReference type="Proteomes" id="UP001298753">
    <property type="component" value="Unassembled WGS sequence"/>
</dbReference>
<dbReference type="RefSeq" id="WP_227600347.1">
    <property type="nucleotide sequence ID" value="NZ_JAJEPX010000008.1"/>
</dbReference>
<gene>
    <name evidence="2" type="ORF">LKD22_04430</name>
</gene>
<organism evidence="2 3">
    <name type="scientific">Agathobaculum butyriciproducens</name>
    <dbReference type="NCBI Taxonomy" id="1628085"/>
    <lineage>
        <taxon>Bacteria</taxon>
        <taxon>Bacillati</taxon>
        <taxon>Bacillota</taxon>
        <taxon>Clostridia</taxon>
        <taxon>Eubacteriales</taxon>
        <taxon>Butyricicoccaceae</taxon>
        <taxon>Agathobaculum</taxon>
    </lineage>
</organism>
<feature type="domain" description="IrrE N-terminal-like" evidence="1">
    <location>
        <begin position="99"/>
        <end position="214"/>
    </location>
</feature>
<proteinExistence type="predicted"/>
<protein>
    <submittedName>
        <fullName evidence="2">ImmA/IrrE family metallo-endopeptidase</fullName>
    </submittedName>
</protein>
<keyword evidence="3" id="KW-1185">Reference proteome</keyword>
<sequence length="241" mass="27943">MPYLTVQEIETIAERIVRAYHRYCAQQNQTVTRIDPEIVTSNVLGLQIAYHKLSRFGHVLGLTCMLPVQIQVFDDVEHPVYAPLDGRTVFVDESLRSENANIGRHNFTLMHEACHLVYGMLYPETYLGVQLRRVYYSLRFAPRNVTPDWEEWRTNMLASAVLMPKDLILQYMQEYGLGKKMRMVNRIFAARQYEAFSQIADKMGVSKTALAIRMKQLGLVDRNDLNNPYSLIDICCDETDR</sequence>
<dbReference type="InterPro" id="IPR010359">
    <property type="entry name" value="IrrE_HExxH"/>
</dbReference>
<name>A0AAW4VU06_9FIRM</name>
<dbReference type="EMBL" id="JAJEPX010000008">
    <property type="protein sequence ID" value="MCC2176381.1"/>
    <property type="molecule type" value="Genomic_DNA"/>
</dbReference>
<reference evidence="2 3" key="1">
    <citation type="submission" date="2021-10" db="EMBL/GenBank/DDBJ databases">
        <title>Anaerobic single-cell dispensing facilitates the cultivation of human gut bacteria.</title>
        <authorList>
            <person name="Afrizal A."/>
        </authorList>
    </citation>
    <scope>NUCLEOTIDE SEQUENCE [LARGE SCALE GENOMIC DNA]</scope>
    <source>
        <strain evidence="2 3">CLA-AA-H270</strain>
    </source>
</reference>
<evidence type="ECO:0000313" key="2">
    <source>
        <dbReference type="EMBL" id="MCC2176381.1"/>
    </source>
</evidence>
<comment type="caution">
    <text evidence="2">The sequence shown here is derived from an EMBL/GenBank/DDBJ whole genome shotgun (WGS) entry which is preliminary data.</text>
</comment>
<accession>A0AAW4VU06</accession>
<evidence type="ECO:0000259" key="1">
    <source>
        <dbReference type="Pfam" id="PF06114"/>
    </source>
</evidence>
<dbReference type="GeneID" id="98661076"/>